<evidence type="ECO:0000313" key="1">
    <source>
        <dbReference type="EMBL" id="KAI8661015.1"/>
    </source>
</evidence>
<protein>
    <submittedName>
        <fullName evidence="1">PX domain-containing protein</fullName>
    </submittedName>
</protein>
<comment type="caution">
    <text evidence="1">The sequence shown here is derived from an EMBL/GenBank/DDBJ whole genome shotgun (WGS) entry which is preliminary data.</text>
</comment>
<dbReference type="Proteomes" id="UP001065298">
    <property type="component" value="Chromosome 8"/>
</dbReference>
<name>A0ACC0QNZ2_9HYPO</name>
<accession>A0ACC0QNZ2</accession>
<proteinExistence type="predicted"/>
<gene>
    <name evidence="1" type="ORF">NCS57_01080700</name>
</gene>
<dbReference type="EMBL" id="CM046510">
    <property type="protein sequence ID" value="KAI8661015.1"/>
    <property type="molecule type" value="Genomic_DNA"/>
</dbReference>
<keyword evidence="2" id="KW-1185">Reference proteome</keyword>
<organism evidence="1 2">
    <name type="scientific">Fusarium keratoplasticum</name>
    <dbReference type="NCBI Taxonomy" id="1328300"/>
    <lineage>
        <taxon>Eukaryota</taxon>
        <taxon>Fungi</taxon>
        <taxon>Dikarya</taxon>
        <taxon>Ascomycota</taxon>
        <taxon>Pezizomycotina</taxon>
        <taxon>Sordariomycetes</taxon>
        <taxon>Hypocreomycetidae</taxon>
        <taxon>Hypocreales</taxon>
        <taxon>Nectriaceae</taxon>
        <taxon>Fusarium</taxon>
        <taxon>Fusarium solani species complex</taxon>
    </lineage>
</organism>
<sequence>MAIQCRSCFENLSFCLRESANLQHHLSTVDDSQGRFSVWANNIGALKDPIYTSSLDCRLRDGMQMRKSVKQAMMDIKESAEQATNIAAGILLNRTNKTHEVFMDTFKDYSSLGTFQVDPLLSSPQSPVDEPVTTELDELLSRGLPMETGAPGVDPSMDIRHVKDKFPKVKEAEWLAERLGAAIAKRRAFICYRQLHHQRLAEQSQDLAEDGRARSGRAPSTIATTYDEGSIDIEQQAARLSRLSIITGATSFATAFGEDENGDLRIPDLTRLKFHGTQLEYDRIFECPFCRTTQIILSERQWRRHVFTDLQPYICTSEDCSSGSFSSRHEWFSHEIESHRKQWYCSKCHSGKFTSAPSLRDHFDSVHPGSFTNTQWPLILKTCERPLRKFGSSSCPLCFSWDPPEGKAYNAEEFCRHLGSHLQQLALTALPITIEGLVVLEDEDKDTISNASDSDGDAEETYDSDVPGPSSGPHILGARVPQVVRDEETNTFEFIVKTHFKYEEFWRLRRRYEDFYDLHVSLLAKFPQEAGKLGDKRTLPYLPGRVNYVTMSISEGRRANLDAYLCQLIDQPAHISRSTLVGNFFKPRVADIRLDAEHYFE</sequence>
<reference evidence="1" key="1">
    <citation type="submission" date="2022-06" db="EMBL/GenBank/DDBJ databases">
        <title>Fusarium solani species complex genomes reveal bases of compartmentalisation and animal pathogenesis.</title>
        <authorList>
            <person name="Tsai I.J."/>
        </authorList>
    </citation>
    <scope>NUCLEOTIDE SEQUENCE</scope>
    <source>
        <strain evidence="1">Fu6.1</strain>
    </source>
</reference>
<evidence type="ECO:0000313" key="2">
    <source>
        <dbReference type="Proteomes" id="UP001065298"/>
    </source>
</evidence>